<sequence>MNFLKPIIVFVIFVSLGNCAELFQASKKDNNNDAIFAALLANSGSCGQSARSGAAGNGTRYNFFGCSGDATTTLLGLGFTAQNVSFNGGLSGTSDASTIVTRASSLSSSGGEKKAGIEITYVLNSGSSTLKAILPGETNFNGPGFLISATTIQKLVDNVSSAFSTPASWGTSLGIEKTLCLEVHEENGAHIFGWEGSCDSVNRGTYQFEEDSVIVNVNGDRVGLRLNNVIVKSMTIYSSVIGTSGMIR</sequence>
<gene>
    <name evidence="1" type="ORF">LPTSP2_01700</name>
</gene>
<evidence type="ECO:0000313" key="2">
    <source>
        <dbReference type="Proteomes" id="UP000245206"/>
    </source>
</evidence>
<keyword evidence="1" id="KW-0449">Lipoprotein</keyword>
<reference evidence="2" key="1">
    <citation type="journal article" date="2019" name="Microbiol. Immunol.">
        <title>Molecular and phenotypic characterization of Leptospira johnsonii sp. nov., Leptospira ellinghausenii sp. nov. and Leptospira ryugenii sp. nov. isolated from soil and water in Japan.</title>
        <authorList>
            <person name="Masuzawa T."/>
            <person name="Saito M."/>
            <person name="Nakao R."/>
            <person name="Nikaido Y."/>
            <person name="Matsumoto M."/>
            <person name="Ogawa M."/>
            <person name="Yokoyama M."/>
            <person name="Hidaka Y."/>
            <person name="Tomita J."/>
            <person name="Sakakibara K."/>
            <person name="Suzuki K."/>
            <person name="Yasuda S."/>
            <person name="Sato H."/>
            <person name="Yamaguchi M."/>
            <person name="Yoshida S.I."/>
            <person name="Koizumi N."/>
            <person name="Kawamura Y."/>
        </authorList>
    </citation>
    <scope>NUCLEOTIDE SEQUENCE [LARGE SCALE GENOMIC DNA]</scope>
    <source>
        <strain evidence="2">E18</strain>
    </source>
</reference>
<dbReference type="EMBL" id="BFAZ01000002">
    <property type="protein sequence ID" value="GBF40904.1"/>
    <property type="molecule type" value="Genomic_DNA"/>
</dbReference>
<dbReference type="Proteomes" id="UP000245206">
    <property type="component" value="Unassembled WGS sequence"/>
</dbReference>
<dbReference type="AlphaFoldDB" id="A0A2P2D8D9"/>
<accession>A0A2P2D8D9</accession>
<evidence type="ECO:0000313" key="1">
    <source>
        <dbReference type="EMBL" id="GBF40904.1"/>
    </source>
</evidence>
<dbReference type="RefSeq" id="WP_108958389.1">
    <property type="nucleotide sequence ID" value="NZ_BFAZ01000002.1"/>
</dbReference>
<name>A0A2P2D8D9_9LEPT</name>
<comment type="caution">
    <text evidence="1">The sequence shown here is derived from an EMBL/GenBank/DDBJ whole genome shotgun (WGS) entry which is preliminary data.</text>
</comment>
<protein>
    <submittedName>
        <fullName evidence="1">Lipoprotein</fullName>
    </submittedName>
</protein>
<keyword evidence="2" id="KW-1185">Reference proteome</keyword>
<organism evidence="1 2">
    <name type="scientific">Leptospira ellinghausenii</name>
    <dbReference type="NCBI Taxonomy" id="1917822"/>
    <lineage>
        <taxon>Bacteria</taxon>
        <taxon>Pseudomonadati</taxon>
        <taxon>Spirochaetota</taxon>
        <taxon>Spirochaetia</taxon>
        <taxon>Leptospirales</taxon>
        <taxon>Leptospiraceae</taxon>
        <taxon>Leptospira</taxon>
    </lineage>
</organism>
<proteinExistence type="predicted"/>
<dbReference type="OrthoDB" id="345827at2"/>